<evidence type="ECO:0000256" key="3">
    <source>
        <dbReference type="ARBA" id="ARBA00023002"/>
    </source>
</evidence>
<dbReference type="GO" id="GO:0010436">
    <property type="term" value="F:carotenoid dioxygenase activity"/>
    <property type="evidence" value="ECO:0007669"/>
    <property type="project" value="TreeGrafter"/>
</dbReference>
<evidence type="ECO:0000313" key="7">
    <source>
        <dbReference type="Proteomes" id="UP000708208"/>
    </source>
</evidence>
<evidence type="ECO:0000256" key="5">
    <source>
        <dbReference type="PIRSR" id="PIRSR604294-1"/>
    </source>
</evidence>
<dbReference type="GO" id="GO:0003834">
    <property type="term" value="F:beta-carotene 15,15'-dioxygenase activity"/>
    <property type="evidence" value="ECO:0007669"/>
    <property type="project" value="TreeGrafter"/>
</dbReference>
<dbReference type="GO" id="GO:0046872">
    <property type="term" value="F:metal ion binding"/>
    <property type="evidence" value="ECO:0007669"/>
    <property type="project" value="UniProtKB-KW"/>
</dbReference>
<keyword evidence="2 5" id="KW-0479">Metal-binding</keyword>
<evidence type="ECO:0000256" key="1">
    <source>
        <dbReference type="ARBA" id="ARBA00006787"/>
    </source>
</evidence>
<keyword evidence="3" id="KW-0560">Oxidoreductase</keyword>
<evidence type="ECO:0000256" key="4">
    <source>
        <dbReference type="ARBA" id="ARBA00023004"/>
    </source>
</evidence>
<comment type="similarity">
    <text evidence="1">Belongs to the carotenoid oxygenase family.</text>
</comment>
<keyword evidence="4 5" id="KW-0408">Iron</keyword>
<keyword evidence="7" id="KW-1185">Reference proteome</keyword>
<dbReference type="AlphaFoldDB" id="A0A8J2JC95"/>
<dbReference type="PANTHER" id="PTHR10543:SF24">
    <property type="entry name" value="CAROTENOID ISOMEROOXYGENASE"/>
    <property type="match status" value="1"/>
</dbReference>
<dbReference type="Proteomes" id="UP000708208">
    <property type="component" value="Unassembled WGS sequence"/>
</dbReference>
<proteinExistence type="inferred from homology"/>
<sequence>MKDSLLIAITHERGLKNGQSPALAKQNNCTLSIMDQNSEAPNTPKNYLANCDLTIWLRSCRKEILDPVKGSVTFGEIPNWLSGSLVRNGPGGIHVYGDDDISGSSFPSDCEHLFDSPGLLQKFHFQGGEAFYSNRFVQTNSHKNNLAAKRLVLSEFGTLATPDPCQTIFHRVSAIFTNNMEELMTDTANISIQPFGDEVYTLAETGYAHRIDLESLDTTLKVNLISELAIINHTSHPHVFEKGNKVYNIGQKLDLWNGPRYVIVELDTKPREDDNPALSPWSRGKILAEIPSRWLLNLCYMHSFSVTENHFIIVEQPLSIFFPQIPINLILNSNTLASALKFHPDEDTLFHVIPRDGKGERKVFKSPAFFFLHTINAFETKEGNIVLDICCYKDPKMIDCMYVSALQNAHENPDYAKMFRGRPTRFHLDMNSASFDEVGFGLAESEEIVDFGCETPRINSTFNSKHYKYFYAISSDTDLDHAGWLVKVNTEAKSFQKWGEPELLSYGSEPIFVQNPGATFEDDGIILSTLLYGGEDPRGPSRVSAVILDARNWELLAKVDFHPGHSIPKCLHGWFFPQPEIEDRPK</sequence>
<feature type="binding site" evidence="5">
    <location>
        <position position="572"/>
    </location>
    <ligand>
        <name>Fe cation</name>
        <dbReference type="ChEBI" id="CHEBI:24875"/>
        <note>catalytic</note>
    </ligand>
</feature>
<comment type="cofactor">
    <cofactor evidence="5">
        <name>Fe(2+)</name>
        <dbReference type="ChEBI" id="CHEBI:29033"/>
    </cofactor>
    <text evidence="5">Binds 1 Fe(2+) ion per subunit.</text>
</comment>
<accession>A0A8J2JC95</accession>
<feature type="binding site" evidence="5">
    <location>
        <position position="302"/>
    </location>
    <ligand>
        <name>Fe cation</name>
        <dbReference type="ChEBI" id="CHEBI:24875"/>
        <note>catalytic</note>
    </ligand>
</feature>
<gene>
    <name evidence="6" type="ORF">AFUS01_LOCUS6991</name>
</gene>
<dbReference type="Pfam" id="PF03055">
    <property type="entry name" value="RPE65"/>
    <property type="match status" value="1"/>
</dbReference>
<protein>
    <submittedName>
        <fullName evidence="6">Uncharacterized protein</fullName>
    </submittedName>
</protein>
<feature type="binding site" evidence="5">
    <location>
        <position position="373"/>
    </location>
    <ligand>
        <name>Fe cation</name>
        <dbReference type="ChEBI" id="CHEBI:24875"/>
        <note>catalytic</note>
    </ligand>
</feature>
<evidence type="ECO:0000313" key="6">
    <source>
        <dbReference type="EMBL" id="CAG7717535.1"/>
    </source>
</evidence>
<name>A0A8J2JC95_9HEXA</name>
<dbReference type="GO" id="GO:0016121">
    <property type="term" value="P:carotene catabolic process"/>
    <property type="evidence" value="ECO:0007669"/>
    <property type="project" value="TreeGrafter"/>
</dbReference>
<reference evidence="6" key="1">
    <citation type="submission" date="2021-06" db="EMBL/GenBank/DDBJ databases">
        <authorList>
            <person name="Hodson N. C."/>
            <person name="Mongue J. A."/>
            <person name="Jaron S. K."/>
        </authorList>
    </citation>
    <scope>NUCLEOTIDE SEQUENCE</scope>
</reference>
<feature type="binding site" evidence="5">
    <location>
        <position position="236"/>
    </location>
    <ligand>
        <name>Fe cation</name>
        <dbReference type="ChEBI" id="CHEBI:24875"/>
        <note>catalytic</note>
    </ligand>
</feature>
<comment type="caution">
    <text evidence="6">The sequence shown here is derived from an EMBL/GenBank/DDBJ whole genome shotgun (WGS) entry which is preliminary data.</text>
</comment>
<organism evidence="6 7">
    <name type="scientific">Allacma fusca</name>
    <dbReference type="NCBI Taxonomy" id="39272"/>
    <lineage>
        <taxon>Eukaryota</taxon>
        <taxon>Metazoa</taxon>
        <taxon>Ecdysozoa</taxon>
        <taxon>Arthropoda</taxon>
        <taxon>Hexapoda</taxon>
        <taxon>Collembola</taxon>
        <taxon>Symphypleona</taxon>
        <taxon>Sminthuridae</taxon>
        <taxon>Allacma</taxon>
    </lineage>
</organism>
<dbReference type="PANTHER" id="PTHR10543">
    <property type="entry name" value="BETA-CAROTENE DIOXYGENASE"/>
    <property type="match status" value="1"/>
</dbReference>
<dbReference type="GO" id="GO:0042574">
    <property type="term" value="P:retinal metabolic process"/>
    <property type="evidence" value="ECO:0007669"/>
    <property type="project" value="TreeGrafter"/>
</dbReference>
<dbReference type="InterPro" id="IPR004294">
    <property type="entry name" value="Carotenoid_Oase"/>
</dbReference>
<evidence type="ECO:0000256" key="2">
    <source>
        <dbReference type="ARBA" id="ARBA00022723"/>
    </source>
</evidence>
<dbReference type="OrthoDB" id="1069523at2759"/>
<dbReference type="EMBL" id="CAJVCH010046661">
    <property type="protein sequence ID" value="CAG7717535.1"/>
    <property type="molecule type" value="Genomic_DNA"/>
</dbReference>